<evidence type="ECO:0000256" key="2">
    <source>
        <dbReference type="ARBA" id="ARBA00022450"/>
    </source>
</evidence>
<organism evidence="5 6">
    <name type="scientific">Streptomyces solincola</name>
    <dbReference type="NCBI Taxonomy" id="2100817"/>
    <lineage>
        <taxon>Bacteria</taxon>
        <taxon>Bacillati</taxon>
        <taxon>Actinomycetota</taxon>
        <taxon>Actinomycetes</taxon>
        <taxon>Kitasatosporales</taxon>
        <taxon>Streptomycetaceae</taxon>
        <taxon>Streptomyces</taxon>
    </lineage>
</organism>
<dbReference type="InterPro" id="IPR001242">
    <property type="entry name" value="Condensation_dom"/>
</dbReference>
<dbReference type="PANTHER" id="PTHR45527">
    <property type="entry name" value="NONRIBOSOMAL PEPTIDE SYNTHETASE"/>
    <property type="match status" value="1"/>
</dbReference>
<comment type="cofactor">
    <cofactor evidence="1">
        <name>pantetheine 4'-phosphate</name>
        <dbReference type="ChEBI" id="CHEBI:47942"/>
    </cofactor>
</comment>
<comment type="caution">
    <text evidence="5">The sequence shown here is derived from an EMBL/GenBank/DDBJ whole genome shotgun (WGS) entry which is preliminary data.</text>
</comment>
<dbReference type="PANTHER" id="PTHR45527:SF1">
    <property type="entry name" value="FATTY ACID SYNTHASE"/>
    <property type="match status" value="1"/>
</dbReference>
<dbReference type="Gene3D" id="3.40.50.1820">
    <property type="entry name" value="alpha/beta hydrolase"/>
    <property type="match status" value="1"/>
</dbReference>
<dbReference type="PROSITE" id="PS50075">
    <property type="entry name" value="CARRIER"/>
    <property type="match status" value="1"/>
</dbReference>
<proteinExistence type="predicted"/>
<gene>
    <name evidence="5" type="ORF">C6N75_11945</name>
</gene>
<dbReference type="Proteomes" id="UP000239322">
    <property type="component" value="Unassembled WGS sequence"/>
</dbReference>
<sequence>MRALADRLGATPYTVHTAAFAALLHRYTGQDDLVLGVFGAGSDDPAGHPLVLRADVSGDPPFAELAARLAATAEEAAAHAGLSPAELAEAVGEDPDPSRAPLFQAALAFGPTEGGDDHQGDDGPPPVDLRLRLTDAAGGTEVTAGYDADLFDPATVEQLVRHYGRLLTAALADPGRRVAEIDLLDETERRHLLHDCDGPRRERPDTTVVELIARQVAQRPDAVAVVAGERELTYAELDARADELAAPLRAAGAGPGALVAVCLPRTADLVATLLAVLRTGAGYIPLDPAHPAGRIATVLADSEAVATVCVQATADAVRDAGRPLLPLDRPEDWPAAAPGQAAATATPDDTAYVLYTSGSTGTPKGVRIGHRALANFLASVTELFELTDQDRVLGFAAVTFDVSVFETFSALANGARLVLVPDETRSDLDRLQEVLQRHRITVVDLPPSLMELLDPDRLPELRIVFVGGEAFPGELVNRWSPGRRFFNGYGPTECTVTMIVQECRGDWHSSPPIGLPMANHVAHVLDRHGRLVPPGVAGELVIGGLGLADEYLSRPELTAEKFYPDPFGTAPGGRLYRTGDLVRRDRDDALVFLGRIDKQVKIRGLRIELGEVEAALGKVPGVRQATVQPWTDPSGGRHLVGYVTLDDGRALGEDELREGVAAHVPSYMVPTYFTVLDAFPLMPSGKVNAKELPAPRADAGPAACAPSYANETEEALAREVIAPVLRREAVGPDEDFFALGGHSLAAAQVVSRLRRHFGVEFSLADFAPTVRALAPRVRLAQARQLDDSGLRELVTALTDEEAAALLAAATGDDQPRPAGRTSARDALLDHLSRPRDDAGGFAPARLRPGRAAVGLVLVHPVGGALLCYGPLTEALAPGAPVYGFAAEDARDNPAEDGGVPAVAERYLTALPGPGRPERWVYAGWSFGGAVAYEMARRSGPDAVAVLLDSDFPGTAPAYSEPGLRRFFVHDLCRSAGADEAALAALDRAAGEYDTLPFAALRSAAGLDEGFTDAEIEDRYRLCAANMRALDDFRPKPHPGPVHFVRAGLSEDAGPAWSEVASALRATTLDGADHYTLVTPAYASQVAAVLDRALGDAGRP</sequence>
<reference evidence="5 6" key="1">
    <citation type="submission" date="2018-03" db="EMBL/GenBank/DDBJ databases">
        <title>Novel Streptomyces sp. from soil.</title>
        <authorList>
            <person name="Tan G.Y.A."/>
            <person name="Lee Z.Y."/>
        </authorList>
    </citation>
    <scope>NUCLEOTIDE SEQUENCE [LARGE SCALE GENOMIC DNA]</scope>
    <source>
        <strain evidence="5 6">ST5x</strain>
    </source>
</reference>
<dbReference type="PROSITE" id="PS00455">
    <property type="entry name" value="AMP_BINDING"/>
    <property type="match status" value="1"/>
</dbReference>
<dbReference type="Pfam" id="PF13193">
    <property type="entry name" value="AMP-binding_C"/>
    <property type="match status" value="1"/>
</dbReference>
<dbReference type="CDD" id="cd05930">
    <property type="entry name" value="A_NRPS"/>
    <property type="match status" value="1"/>
</dbReference>
<dbReference type="FunFam" id="3.40.50.12780:FF:000012">
    <property type="entry name" value="Non-ribosomal peptide synthetase"/>
    <property type="match status" value="1"/>
</dbReference>
<dbReference type="GO" id="GO:0044550">
    <property type="term" value="P:secondary metabolite biosynthetic process"/>
    <property type="evidence" value="ECO:0007669"/>
    <property type="project" value="TreeGrafter"/>
</dbReference>
<dbReference type="InterPro" id="IPR001031">
    <property type="entry name" value="Thioesterase"/>
</dbReference>
<dbReference type="GO" id="GO:0003824">
    <property type="term" value="F:catalytic activity"/>
    <property type="evidence" value="ECO:0007669"/>
    <property type="project" value="InterPro"/>
</dbReference>
<protein>
    <submittedName>
        <fullName evidence="5">Non-ribosomal peptide synthetase</fullName>
    </submittedName>
</protein>
<dbReference type="Gene3D" id="3.40.50.980">
    <property type="match status" value="2"/>
</dbReference>
<dbReference type="SUPFAM" id="SSF47336">
    <property type="entry name" value="ACP-like"/>
    <property type="match status" value="1"/>
</dbReference>
<dbReference type="Gene3D" id="3.30.559.30">
    <property type="entry name" value="Nonribosomal peptide synthetase, condensation domain"/>
    <property type="match status" value="1"/>
</dbReference>
<dbReference type="InterPro" id="IPR029058">
    <property type="entry name" value="AB_hydrolase_fold"/>
</dbReference>
<dbReference type="SUPFAM" id="SSF56801">
    <property type="entry name" value="Acetyl-CoA synthetase-like"/>
    <property type="match status" value="1"/>
</dbReference>
<dbReference type="SUPFAM" id="SSF53474">
    <property type="entry name" value="alpha/beta-Hydrolases"/>
    <property type="match status" value="1"/>
</dbReference>
<name>A0A2S9PX46_9ACTN</name>
<dbReference type="InterPro" id="IPR020845">
    <property type="entry name" value="AMP-binding_CS"/>
</dbReference>
<dbReference type="InterPro" id="IPR025110">
    <property type="entry name" value="AMP-bd_C"/>
</dbReference>
<dbReference type="InterPro" id="IPR009081">
    <property type="entry name" value="PP-bd_ACP"/>
</dbReference>
<dbReference type="Pfam" id="PF00550">
    <property type="entry name" value="PP-binding"/>
    <property type="match status" value="1"/>
</dbReference>
<evidence type="ECO:0000256" key="3">
    <source>
        <dbReference type="ARBA" id="ARBA00022553"/>
    </source>
</evidence>
<dbReference type="Gene3D" id="2.30.38.10">
    <property type="entry name" value="Luciferase, Domain 3"/>
    <property type="match status" value="1"/>
</dbReference>
<dbReference type="GO" id="GO:0043041">
    <property type="term" value="P:amino acid activation for nonribosomal peptide biosynthetic process"/>
    <property type="evidence" value="ECO:0007669"/>
    <property type="project" value="TreeGrafter"/>
</dbReference>
<dbReference type="Pfam" id="PF00668">
    <property type="entry name" value="Condensation"/>
    <property type="match status" value="1"/>
</dbReference>
<dbReference type="FunFam" id="3.40.50.980:FF:000001">
    <property type="entry name" value="Non-ribosomal peptide synthetase"/>
    <property type="match status" value="1"/>
</dbReference>
<dbReference type="InterPro" id="IPR010071">
    <property type="entry name" value="AA_adenyl_dom"/>
</dbReference>
<dbReference type="Gene3D" id="3.30.300.30">
    <property type="match status" value="1"/>
</dbReference>
<dbReference type="InterPro" id="IPR036736">
    <property type="entry name" value="ACP-like_sf"/>
</dbReference>
<dbReference type="Pfam" id="PF00501">
    <property type="entry name" value="AMP-binding"/>
    <property type="match status" value="1"/>
</dbReference>
<dbReference type="SMART" id="SM00823">
    <property type="entry name" value="PKS_PP"/>
    <property type="match status" value="1"/>
</dbReference>
<dbReference type="InterPro" id="IPR000873">
    <property type="entry name" value="AMP-dep_synth/lig_dom"/>
</dbReference>
<dbReference type="GO" id="GO:0017000">
    <property type="term" value="P:antibiotic biosynthetic process"/>
    <property type="evidence" value="ECO:0007669"/>
    <property type="project" value="UniProtKB-ARBA"/>
</dbReference>
<accession>A0A2S9PX46</accession>
<dbReference type="SUPFAM" id="SSF52777">
    <property type="entry name" value="CoA-dependent acyltransferases"/>
    <property type="match status" value="1"/>
</dbReference>
<dbReference type="NCBIfam" id="TIGR01733">
    <property type="entry name" value="AA-adenyl-dom"/>
    <property type="match status" value="1"/>
</dbReference>
<feature type="domain" description="Carrier" evidence="4">
    <location>
        <begin position="708"/>
        <end position="790"/>
    </location>
</feature>
<dbReference type="InterPro" id="IPR006162">
    <property type="entry name" value="Ppantetheine_attach_site"/>
</dbReference>
<evidence type="ECO:0000313" key="5">
    <source>
        <dbReference type="EMBL" id="PRH78991.1"/>
    </source>
</evidence>
<dbReference type="InterPro" id="IPR020806">
    <property type="entry name" value="PKS_PP-bd"/>
</dbReference>
<dbReference type="EMBL" id="PVLV01000152">
    <property type="protein sequence ID" value="PRH78991.1"/>
    <property type="molecule type" value="Genomic_DNA"/>
</dbReference>
<evidence type="ECO:0000259" key="4">
    <source>
        <dbReference type="PROSITE" id="PS50075"/>
    </source>
</evidence>
<dbReference type="AlphaFoldDB" id="A0A2S9PX46"/>
<dbReference type="InterPro" id="IPR045851">
    <property type="entry name" value="AMP-bd_C_sf"/>
</dbReference>
<dbReference type="GO" id="GO:0031177">
    <property type="term" value="F:phosphopantetheine binding"/>
    <property type="evidence" value="ECO:0007669"/>
    <property type="project" value="InterPro"/>
</dbReference>
<evidence type="ECO:0000256" key="1">
    <source>
        <dbReference type="ARBA" id="ARBA00001957"/>
    </source>
</evidence>
<dbReference type="Gene3D" id="1.10.1200.10">
    <property type="entry name" value="ACP-like"/>
    <property type="match status" value="1"/>
</dbReference>
<dbReference type="GO" id="GO:0005737">
    <property type="term" value="C:cytoplasm"/>
    <property type="evidence" value="ECO:0007669"/>
    <property type="project" value="TreeGrafter"/>
</dbReference>
<evidence type="ECO:0000313" key="6">
    <source>
        <dbReference type="Proteomes" id="UP000239322"/>
    </source>
</evidence>
<dbReference type="PROSITE" id="PS00012">
    <property type="entry name" value="PHOSPHOPANTETHEINE"/>
    <property type="match status" value="1"/>
</dbReference>
<keyword evidence="6" id="KW-1185">Reference proteome</keyword>
<keyword evidence="2" id="KW-0596">Phosphopantetheine</keyword>
<keyword evidence="3" id="KW-0597">Phosphoprotein</keyword>
<dbReference type="Pfam" id="PF00975">
    <property type="entry name" value="Thioesterase"/>
    <property type="match status" value="1"/>
</dbReference>
<dbReference type="OrthoDB" id="2472181at2"/>